<evidence type="ECO:0000313" key="2">
    <source>
        <dbReference type="EMBL" id="KAL1413393.1"/>
    </source>
</evidence>
<dbReference type="GeneID" id="95982198"/>
<protein>
    <submittedName>
        <fullName evidence="2">Uncharacterized protein</fullName>
    </submittedName>
</protein>
<dbReference type="RefSeq" id="XP_069213337.1">
    <property type="nucleotide sequence ID" value="XM_069349793.1"/>
</dbReference>
<proteinExistence type="predicted"/>
<accession>A0ABR3QF86</accession>
<dbReference type="EMBL" id="JBBXJM010000001">
    <property type="protein sequence ID" value="KAL1413393.1"/>
    <property type="molecule type" value="Genomic_DNA"/>
</dbReference>
<dbReference type="Proteomes" id="UP001565368">
    <property type="component" value="Unassembled WGS sequence"/>
</dbReference>
<feature type="region of interest" description="Disordered" evidence="1">
    <location>
        <begin position="100"/>
        <end position="124"/>
    </location>
</feature>
<feature type="region of interest" description="Disordered" evidence="1">
    <location>
        <begin position="139"/>
        <end position="167"/>
    </location>
</feature>
<gene>
    <name evidence="2" type="ORF">Q8F55_001155</name>
</gene>
<organism evidence="2 3">
    <name type="scientific">Vanrija albida</name>
    <dbReference type="NCBI Taxonomy" id="181172"/>
    <lineage>
        <taxon>Eukaryota</taxon>
        <taxon>Fungi</taxon>
        <taxon>Dikarya</taxon>
        <taxon>Basidiomycota</taxon>
        <taxon>Agaricomycotina</taxon>
        <taxon>Tremellomycetes</taxon>
        <taxon>Trichosporonales</taxon>
        <taxon>Trichosporonaceae</taxon>
        <taxon>Vanrija</taxon>
    </lineage>
</organism>
<feature type="compositionally biased region" description="Low complexity" evidence="1">
    <location>
        <begin position="148"/>
        <end position="163"/>
    </location>
</feature>
<reference evidence="2 3" key="1">
    <citation type="submission" date="2023-08" db="EMBL/GenBank/DDBJ databases">
        <title>Annotated Genome Sequence of Vanrija albida AlHP1.</title>
        <authorList>
            <person name="Herzog R."/>
        </authorList>
    </citation>
    <scope>NUCLEOTIDE SEQUENCE [LARGE SCALE GENOMIC DNA]</scope>
    <source>
        <strain evidence="2 3">AlHP1</strain>
    </source>
</reference>
<feature type="compositionally biased region" description="Pro residues" evidence="1">
    <location>
        <begin position="106"/>
        <end position="115"/>
    </location>
</feature>
<evidence type="ECO:0000313" key="3">
    <source>
        <dbReference type="Proteomes" id="UP001565368"/>
    </source>
</evidence>
<feature type="compositionally biased region" description="Basic and acidic residues" evidence="1">
    <location>
        <begin position="275"/>
        <end position="289"/>
    </location>
</feature>
<evidence type="ECO:0000256" key="1">
    <source>
        <dbReference type="SAM" id="MobiDB-lite"/>
    </source>
</evidence>
<name>A0ABR3QF86_9TREE</name>
<keyword evidence="3" id="KW-1185">Reference proteome</keyword>
<comment type="caution">
    <text evidence="2">The sequence shown here is derived from an EMBL/GenBank/DDBJ whole genome shotgun (WGS) entry which is preliminary data.</text>
</comment>
<feature type="region of interest" description="Disordered" evidence="1">
    <location>
        <begin position="266"/>
        <end position="289"/>
    </location>
</feature>
<sequence>MDFLTATPEPPRNTYPALAVITVGSLGSRRSSLAEEEGGLARVMSGGRRLSYATTNKLDVPPAAGGGGARTPEAGTWFWRVRVGVTELVLLPQTPGAPVFSARPAPAHPPAPLSPPKQGGGDGLGARFLHSVRRFSLSAGRGDEAEPAEGAAPAPTPAAATTAPPVPAPIETGWPAVLDTAPLAAIAVPLHAIAKVGREGSDRAGYRVDVVVPSAVGGKAGALRFEFAADWLGAKAWVLWWCVADDSESEVLSTSIERAVANAPGAAPLQLGGDKSYDPEWQDKVRGKW</sequence>